<organism evidence="2 3">
    <name type="scientific">Conyzicola lurida</name>
    <dbReference type="NCBI Taxonomy" id="1172621"/>
    <lineage>
        <taxon>Bacteria</taxon>
        <taxon>Bacillati</taxon>
        <taxon>Actinomycetota</taxon>
        <taxon>Actinomycetes</taxon>
        <taxon>Micrococcales</taxon>
        <taxon>Microbacteriaceae</taxon>
        <taxon>Conyzicola</taxon>
    </lineage>
</organism>
<evidence type="ECO:0000313" key="3">
    <source>
        <dbReference type="Proteomes" id="UP000536685"/>
    </source>
</evidence>
<dbReference type="Pfam" id="PF00248">
    <property type="entry name" value="Aldo_ket_red"/>
    <property type="match status" value="1"/>
</dbReference>
<keyword evidence="2" id="KW-0560">Oxidoreductase</keyword>
<gene>
    <name evidence="2" type="ORF">HD599_003095</name>
</gene>
<dbReference type="Proteomes" id="UP000536685">
    <property type="component" value="Unassembled WGS sequence"/>
</dbReference>
<dbReference type="EMBL" id="JACHMJ010000001">
    <property type="protein sequence ID" value="MBB5844772.1"/>
    <property type="molecule type" value="Genomic_DNA"/>
</dbReference>
<dbReference type="EC" id="1.1.1.122" evidence="2"/>
<evidence type="ECO:0000259" key="1">
    <source>
        <dbReference type="Pfam" id="PF00248"/>
    </source>
</evidence>
<dbReference type="InterPro" id="IPR023210">
    <property type="entry name" value="NADP_OxRdtase_dom"/>
</dbReference>
<accession>A0A841AS47</accession>
<proteinExistence type="predicted"/>
<dbReference type="AlphaFoldDB" id="A0A841AS47"/>
<sequence length="295" mass="30996">MPFRPITLGASSLGDRGGAADVAALADALVASRFAQIDTSNNYAEGRSEQALGAALARAGGLPDGAILITKTDYDPVTKVYDGDRVKRSFEESLTRLGLERLPLLHLHNPTTMTLAEATGPGGAIEALVGLREQGLVDAIGVAAGTRALVEDYVRTDAFDAVLTHNRYTLVDRSAQTILELAAERGMTVFNGAPFGGGILADETGTATKYGYRPASFALHGFIAKLRQVCEQWSVPLPAAALHFSLRNPLIHSTAVGVSSLARLDALGELAATQIPEGFFEAVEKLGTPPLTAND</sequence>
<dbReference type="InterPro" id="IPR020471">
    <property type="entry name" value="AKR"/>
</dbReference>
<name>A0A841AS47_9MICO</name>
<dbReference type="SUPFAM" id="SSF51430">
    <property type="entry name" value="NAD(P)-linked oxidoreductase"/>
    <property type="match status" value="1"/>
</dbReference>
<dbReference type="RefSeq" id="WP_184239255.1">
    <property type="nucleotide sequence ID" value="NZ_JACHMJ010000001.1"/>
</dbReference>
<reference evidence="2 3" key="1">
    <citation type="submission" date="2020-08" db="EMBL/GenBank/DDBJ databases">
        <title>Sequencing the genomes of 1000 actinobacteria strains.</title>
        <authorList>
            <person name="Klenk H.-P."/>
        </authorList>
    </citation>
    <scope>NUCLEOTIDE SEQUENCE [LARGE SCALE GENOMIC DNA]</scope>
    <source>
        <strain evidence="2 3">DSM 105784</strain>
    </source>
</reference>
<dbReference type="GO" id="GO:0047834">
    <property type="term" value="F:D-threo-aldose 1-dehydrogenase activity"/>
    <property type="evidence" value="ECO:0007669"/>
    <property type="project" value="UniProtKB-EC"/>
</dbReference>
<dbReference type="PANTHER" id="PTHR42686:SF1">
    <property type="entry name" value="GH17980P-RELATED"/>
    <property type="match status" value="1"/>
</dbReference>
<keyword evidence="3" id="KW-1185">Reference proteome</keyword>
<dbReference type="InterPro" id="IPR036812">
    <property type="entry name" value="NAD(P)_OxRdtase_dom_sf"/>
</dbReference>
<evidence type="ECO:0000313" key="2">
    <source>
        <dbReference type="EMBL" id="MBB5844772.1"/>
    </source>
</evidence>
<feature type="domain" description="NADP-dependent oxidoreductase" evidence="1">
    <location>
        <begin position="5"/>
        <end position="286"/>
    </location>
</feature>
<dbReference type="Gene3D" id="3.20.20.100">
    <property type="entry name" value="NADP-dependent oxidoreductase domain"/>
    <property type="match status" value="1"/>
</dbReference>
<protein>
    <submittedName>
        <fullName evidence="2">D-threo-aldose 1-dehydrogenase</fullName>
        <ecNumber evidence="2">1.1.1.122</ecNumber>
    </submittedName>
</protein>
<comment type="caution">
    <text evidence="2">The sequence shown here is derived from an EMBL/GenBank/DDBJ whole genome shotgun (WGS) entry which is preliminary data.</text>
</comment>
<dbReference type="GO" id="GO:0005829">
    <property type="term" value="C:cytosol"/>
    <property type="evidence" value="ECO:0007669"/>
    <property type="project" value="TreeGrafter"/>
</dbReference>
<dbReference type="PANTHER" id="PTHR42686">
    <property type="entry name" value="GH17980P-RELATED"/>
    <property type="match status" value="1"/>
</dbReference>